<evidence type="ECO:0000256" key="1">
    <source>
        <dbReference type="SAM" id="SignalP"/>
    </source>
</evidence>
<keyword evidence="1" id="KW-0732">Signal</keyword>
<dbReference type="Proteomes" id="UP000324022">
    <property type="component" value="Unassembled WGS sequence"/>
</dbReference>
<sequence length="228" mass="25295">MVLSLVRLAILATLFVFVMTSPLPGRGGKLWSEPGELGLSAGSIHQSSLSTPTEELQSPLKVIPYTEHDVRPWMVKLEDTLNKVPIYFSNSELRASNSAMKRMIKNRQRVGEIDAEVLQITDNPKKALDLPAIKLPPGEKRGSQALAVMTRKHESFYAEDNGGRVWFFEAGVDSRHGKHFTYNGNLKGANGDRVSSELRAARQGIAEMDRLFSESPLSFRNAGRFLQG</sequence>
<gene>
    <name evidence="2" type="ORF">UTRI_04542</name>
</gene>
<dbReference type="EMBL" id="OOIN01000024">
    <property type="protein sequence ID" value="SPO28664.1"/>
    <property type="molecule type" value="Genomic_DNA"/>
</dbReference>
<accession>A0A5C3EDA9</accession>
<evidence type="ECO:0000313" key="3">
    <source>
        <dbReference type="Proteomes" id="UP000324022"/>
    </source>
</evidence>
<evidence type="ECO:0000313" key="2">
    <source>
        <dbReference type="EMBL" id="SPO28664.1"/>
    </source>
</evidence>
<feature type="signal peptide" evidence="1">
    <location>
        <begin position="1"/>
        <end position="20"/>
    </location>
</feature>
<dbReference type="AlphaFoldDB" id="A0A5C3EDA9"/>
<proteinExistence type="predicted"/>
<name>A0A5C3EDA9_9BASI</name>
<dbReference type="OrthoDB" id="10577323at2759"/>
<feature type="chain" id="PRO_5023057571" evidence="1">
    <location>
        <begin position="21"/>
        <end position="228"/>
    </location>
</feature>
<organism evidence="2 3">
    <name type="scientific">Ustilago trichophora</name>
    <dbReference type="NCBI Taxonomy" id="86804"/>
    <lineage>
        <taxon>Eukaryota</taxon>
        <taxon>Fungi</taxon>
        <taxon>Dikarya</taxon>
        <taxon>Basidiomycota</taxon>
        <taxon>Ustilaginomycotina</taxon>
        <taxon>Ustilaginomycetes</taxon>
        <taxon>Ustilaginales</taxon>
        <taxon>Ustilaginaceae</taxon>
        <taxon>Ustilago</taxon>
    </lineage>
</organism>
<keyword evidence="3" id="KW-1185">Reference proteome</keyword>
<reference evidence="2 3" key="1">
    <citation type="submission" date="2018-03" db="EMBL/GenBank/DDBJ databases">
        <authorList>
            <person name="Guldener U."/>
        </authorList>
    </citation>
    <scope>NUCLEOTIDE SEQUENCE [LARGE SCALE GENOMIC DNA]</scope>
    <source>
        <strain evidence="2 3">NBRC100155</strain>
    </source>
</reference>
<protein>
    <submittedName>
        <fullName evidence="2">Uncharacterized protein</fullName>
    </submittedName>
</protein>